<dbReference type="SMART" id="SM00530">
    <property type="entry name" value="HTH_XRE"/>
    <property type="match status" value="1"/>
</dbReference>
<protein>
    <recommendedName>
        <fullName evidence="1">HTH cro/C1-type domain-containing protein</fullName>
    </recommendedName>
</protein>
<dbReference type="Gene3D" id="1.10.260.40">
    <property type="entry name" value="lambda repressor-like DNA-binding domains"/>
    <property type="match status" value="1"/>
</dbReference>
<comment type="caution">
    <text evidence="2">The sequence shown here is derived from an EMBL/GenBank/DDBJ whole genome shotgun (WGS) entry which is preliminary data.</text>
</comment>
<evidence type="ECO:0000313" key="2">
    <source>
        <dbReference type="EMBL" id="KXI29878.1"/>
    </source>
</evidence>
<dbReference type="Proteomes" id="UP000070299">
    <property type="component" value="Unassembled WGS sequence"/>
</dbReference>
<reference evidence="3" key="1">
    <citation type="submission" date="2016-02" db="EMBL/GenBank/DDBJ databases">
        <authorList>
            <person name="Schultz-Johansen M."/>
            <person name="Glaring M.A."/>
            <person name="Bech P.K."/>
            <person name="Stougaard P."/>
        </authorList>
    </citation>
    <scope>NUCLEOTIDE SEQUENCE [LARGE SCALE GENOMIC DNA]</scope>
    <source>
        <strain evidence="3">S66</strain>
    </source>
</reference>
<sequence>MLQELRKKTPYSQLELAQILGISRETVSAIENEKPGTIDNISIEIIRKWHEACQGHIDDTTEYNFKVLITKFFGF</sequence>
<dbReference type="PROSITE" id="PS50943">
    <property type="entry name" value="HTH_CROC1"/>
    <property type="match status" value="1"/>
</dbReference>
<keyword evidence="3" id="KW-1185">Reference proteome</keyword>
<gene>
    <name evidence="2" type="ORF">AX660_07580</name>
</gene>
<dbReference type="InterPro" id="IPR001387">
    <property type="entry name" value="Cro/C1-type_HTH"/>
</dbReference>
<evidence type="ECO:0000313" key="3">
    <source>
        <dbReference type="Proteomes" id="UP000070299"/>
    </source>
</evidence>
<dbReference type="InterPro" id="IPR010982">
    <property type="entry name" value="Lambda_DNA-bd_dom_sf"/>
</dbReference>
<dbReference type="AlphaFoldDB" id="A0A136A3Q7"/>
<dbReference type="EMBL" id="LSNE01000003">
    <property type="protein sequence ID" value="KXI29878.1"/>
    <property type="molecule type" value="Genomic_DNA"/>
</dbReference>
<dbReference type="Pfam" id="PF01381">
    <property type="entry name" value="HTH_3"/>
    <property type="match status" value="1"/>
</dbReference>
<dbReference type="CDD" id="cd00093">
    <property type="entry name" value="HTH_XRE"/>
    <property type="match status" value="1"/>
</dbReference>
<dbReference type="GO" id="GO:0003677">
    <property type="term" value="F:DNA binding"/>
    <property type="evidence" value="ECO:0007669"/>
    <property type="project" value="InterPro"/>
</dbReference>
<name>A0A136A3Q7_9ALTE</name>
<accession>A0A136A3Q7</accession>
<dbReference type="STRING" id="1799789.AX660_07580"/>
<organism evidence="2 3">
    <name type="scientific">Paraglaciecola hydrolytica</name>
    <dbReference type="NCBI Taxonomy" id="1799789"/>
    <lineage>
        <taxon>Bacteria</taxon>
        <taxon>Pseudomonadati</taxon>
        <taxon>Pseudomonadota</taxon>
        <taxon>Gammaproteobacteria</taxon>
        <taxon>Alteromonadales</taxon>
        <taxon>Alteromonadaceae</taxon>
        <taxon>Paraglaciecola</taxon>
    </lineage>
</organism>
<dbReference type="SUPFAM" id="SSF47413">
    <property type="entry name" value="lambda repressor-like DNA-binding domains"/>
    <property type="match status" value="1"/>
</dbReference>
<proteinExistence type="predicted"/>
<evidence type="ECO:0000259" key="1">
    <source>
        <dbReference type="PROSITE" id="PS50943"/>
    </source>
</evidence>
<feature type="domain" description="HTH cro/C1-type" evidence="1">
    <location>
        <begin position="2"/>
        <end position="34"/>
    </location>
</feature>